<evidence type="ECO:0000313" key="2">
    <source>
        <dbReference type="Proteomes" id="UP000076502"/>
    </source>
</evidence>
<gene>
    <name evidence="1" type="ORF">WN55_00407</name>
</gene>
<dbReference type="Proteomes" id="UP000076502">
    <property type="component" value="Unassembled WGS sequence"/>
</dbReference>
<organism evidence="1 2">
    <name type="scientific">Dufourea novaeangliae</name>
    <name type="common">Sweat bee</name>
    <dbReference type="NCBI Taxonomy" id="178035"/>
    <lineage>
        <taxon>Eukaryota</taxon>
        <taxon>Metazoa</taxon>
        <taxon>Ecdysozoa</taxon>
        <taxon>Arthropoda</taxon>
        <taxon>Hexapoda</taxon>
        <taxon>Insecta</taxon>
        <taxon>Pterygota</taxon>
        <taxon>Neoptera</taxon>
        <taxon>Endopterygota</taxon>
        <taxon>Hymenoptera</taxon>
        <taxon>Apocrita</taxon>
        <taxon>Aculeata</taxon>
        <taxon>Apoidea</taxon>
        <taxon>Anthophila</taxon>
        <taxon>Halictidae</taxon>
        <taxon>Rophitinae</taxon>
        <taxon>Dufourea</taxon>
    </lineage>
</organism>
<protein>
    <submittedName>
        <fullName evidence="1">Uncharacterized protein</fullName>
    </submittedName>
</protein>
<proteinExistence type="predicted"/>
<evidence type="ECO:0000313" key="1">
    <source>
        <dbReference type="EMBL" id="KZC10655.1"/>
    </source>
</evidence>
<dbReference type="EMBL" id="KQ434893">
    <property type="protein sequence ID" value="KZC10655.1"/>
    <property type="molecule type" value="Genomic_DNA"/>
</dbReference>
<reference evidence="1 2" key="1">
    <citation type="submission" date="2015-07" db="EMBL/GenBank/DDBJ databases">
        <title>The genome of Dufourea novaeangliae.</title>
        <authorList>
            <person name="Pan H."/>
            <person name="Kapheim K."/>
        </authorList>
    </citation>
    <scope>NUCLEOTIDE SEQUENCE [LARGE SCALE GENOMIC DNA]</scope>
    <source>
        <strain evidence="1">0120121106</strain>
        <tissue evidence="1">Whole body</tissue>
    </source>
</reference>
<sequence>MYNRSVTNYIKLYLTKSNSCRRIPVSINSVDCTVTVFGAFARNFFAFAKSSLRETMTAFCGHDDGGRTKALPPHELIILFSSGNGGGATFGVNTIV</sequence>
<dbReference type="AlphaFoldDB" id="A0A154PFP0"/>
<name>A0A154PFP0_DUFNO</name>
<keyword evidence="2" id="KW-1185">Reference proteome</keyword>
<accession>A0A154PFP0</accession>